<dbReference type="EMBL" id="JACHHZ010000001">
    <property type="protein sequence ID" value="MBB6092276.1"/>
    <property type="molecule type" value="Genomic_DNA"/>
</dbReference>
<proteinExistence type="inferred from homology"/>
<evidence type="ECO:0000313" key="5">
    <source>
        <dbReference type="EMBL" id="MBB6092276.1"/>
    </source>
</evidence>
<dbReference type="AlphaFoldDB" id="A0A841HHL6"/>
<evidence type="ECO:0000256" key="3">
    <source>
        <dbReference type="ARBA" id="ARBA00023186"/>
    </source>
</evidence>
<gene>
    <name evidence="4" type="primary">ureD</name>
    <name evidence="5" type="ORF">HNQ60_001122</name>
</gene>
<reference evidence="5 6" key="1">
    <citation type="submission" date="2020-08" db="EMBL/GenBank/DDBJ databases">
        <title>Genomic Encyclopedia of Type Strains, Phase IV (KMG-IV): sequencing the most valuable type-strain genomes for metagenomic binning, comparative biology and taxonomic classification.</title>
        <authorList>
            <person name="Goeker M."/>
        </authorList>
    </citation>
    <scope>NUCLEOTIDE SEQUENCE [LARGE SCALE GENOMIC DNA]</scope>
    <source>
        <strain evidence="5 6">DSM 26723</strain>
    </source>
</reference>
<dbReference type="Proteomes" id="UP000588068">
    <property type="component" value="Unassembled WGS sequence"/>
</dbReference>
<sequence length="277" mass="30652">MASIPAATAAQGWCAHLKLRFTERGGQTYLSERQHHGPLVVQRAFHPEGGPCHTYLVHPPGGVVGGDHLGLEMNVERGAHSLITTPAATKFYRSDGRFAMQSQHLVLSASTLEWLPQETIFYRGARVRSETRVQLDAQSRFIGWEIPCLGLPARQEAFDAGELRLNLELWRDELPLFIDRMRLDGTGPERTARWGLAGFDAVGTLLAYPATTSMREAARSASAHDVESAVTLVDGVLVCRALGAQAEPVRRLFIAMWRMLRPELIGRPAVLPRIWAT</sequence>
<evidence type="ECO:0000256" key="1">
    <source>
        <dbReference type="ARBA" id="ARBA00007177"/>
    </source>
</evidence>
<name>A0A841HHL6_9GAMM</name>
<keyword evidence="3 4" id="KW-0143">Chaperone</keyword>
<evidence type="ECO:0000313" key="6">
    <source>
        <dbReference type="Proteomes" id="UP000588068"/>
    </source>
</evidence>
<dbReference type="GO" id="GO:0005737">
    <property type="term" value="C:cytoplasm"/>
    <property type="evidence" value="ECO:0007669"/>
    <property type="project" value="UniProtKB-SubCell"/>
</dbReference>
<dbReference type="PANTHER" id="PTHR33643:SF1">
    <property type="entry name" value="UREASE ACCESSORY PROTEIN D"/>
    <property type="match status" value="1"/>
</dbReference>
<comment type="subcellular location">
    <subcellularLocation>
        <location evidence="4">Cytoplasm</location>
    </subcellularLocation>
</comment>
<comment type="similarity">
    <text evidence="1 4">Belongs to the UreD family.</text>
</comment>
<protein>
    <recommendedName>
        <fullName evidence="4">Urease accessory protein UreD</fullName>
    </recommendedName>
</protein>
<dbReference type="InterPro" id="IPR002669">
    <property type="entry name" value="UreD"/>
</dbReference>
<dbReference type="Pfam" id="PF01774">
    <property type="entry name" value="UreD"/>
    <property type="match status" value="1"/>
</dbReference>
<dbReference type="PANTHER" id="PTHR33643">
    <property type="entry name" value="UREASE ACCESSORY PROTEIN D"/>
    <property type="match status" value="1"/>
</dbReference>
<dbReference type="RefSeq" id="WP_184330013.1">
    <property type="nucleotide sequence ID" value="NZ_JACHHZ010000001.1"/>
</dbReference>
<dbReference type="GO" id="GO:0016151">
    <property type="term" value="F:nickel cation binding"/>
    <property type="evidence" value="ECO:0007669"/>
    <property type="project" value="UniProtKB-UniRule"/>
</dbReference>
<dbReference type="HAMAP" id="MF_01384">
    <property type="entry name" value="UreD"/>
    <property type="match status" value="1"/>
</dbReference>
<comment type="subunit">
    <text evidence="4">UreD, UreF and UreG form a complex that acts as a GTP-hydrolysis-dependent molecular chaperone, activating the urease apoprotein by helping to assemble the nickel containing metallocenter of UreC. The UreE protein probably delivers the nickel.</text>
</comment>
<comment type="function">
    <text evidence="4">Required for maturation of urease via the functional incorporation of the urease nickel metallocenter.</text>
</comment>
<organism evidence="5 6">
    <name type="scientific">Povalibacter uvarum</name>
    <dbReference type="NCBI Taxonomy" id="732238"/>
    <lineage>
        <taxon>Bacteria</taxon>
        <taxon>Pseudomonadati</taxon>
        <taxon>Pseudomonadota</taxon>
        <taxon>Gammaproteobacteria</taxon>
        <taxon>Steroidobacterales</taxon>
        <taxon>Steroidobacteraceae</taxon>
        <taxon>Povalibacter</taxon>
    </lineage>
</organism>
<comment type="caution">
    <text evidence="5">The sequence shown here is derived from an EMBL/GenBank/DDBJ whole genome shotgun (WGS) entry which is preliminary data.</text>
</comment>
<accession>A0A841HHL6</accession>
<keyword evidence="6" id="KW-1185">Reference proteome</keyword>
<keyword evidence="4" id="KW-0963">Cytoplasm</keyword>
<keyword evidence="2 4" id="KW-0996">Nickel insertion</keyword>
<evidence type="ECO:0000256" key="2">
    <source>
        <dbReference type="ARBA" id="ARBA00022988"/>
    </source>
</evidence>
<evidence type="ECO:0000256" key="4">
    <source>
        <dbReference type="HAMAP-Rule" id="MF_01384"/>
    </source>
</evidence>